<evidence type="ECO:0000313" key="19">
    <source>
        <dbReference type="Proteomes" id="UP000267145"/>
    </source>
</evidence>
<feature type="compositionally biased region" description="Polar residues" evidence="16">
    <location>
        <begin position="1"/>
        <end position="17"/>
    </location>
</feature>
<proteinExistence type="inferred from homology"/>
<evidence type="ECO:0000256" key="11">
    <source>
        <dbReference type="ARBA" id="ARBA00023204"/>
    </source>
</evidence>
<dbReference type="AlphaFoldDB" id="A0A3M9YJ95"/>
<evidence type="ECO:0000256" key="1">
    <source>
        <dbReference type="ARBA" id="ARBA00001936"/>
    </source>
</evidence>
<keyword evidence="6" id="KW-0479">Metal-binding</keyword>
<keyword evidence="18" id="KW-0255">Endonuclease</keyword>
<dbReference type="GO" id="GO:0016818">
    <property type="term" value="F:hydrolase activity, acting on acid anhydrides, in phosphorus-containing anhydrides"/>
    <property type="evidence" value="ECO:0007669"/>
    <property type="project" value="InterPro"/>
</dbReference>
<feature type="compositionally biased region" description="Polar residues" evidence="16">
    <location>
        <begin position="135"/>
        <end position="150"/>
    </location>
</feature>
<protein>
    <recommendedName>
        <fullName evidence="14 15">Structure-specific endonuclease subunit SLX4</fullName>
    </recommendedName>
</protein>
<dbReference type="InterPro" id="IPR017956">
    <property type="entry name" value="AT_hook_DNA-bd_motif"/>
</dbReference>
<evidence type="ECO:0000256" key="10">
    <source>
        <dbReference type="ARBA" id="ARBA00023172"/>
    </source>
</evidence>
<dbReference type="GO" id="GO:0006281">
    <property type="term" value="P:DNA repair"/>
    <property type="evidence" value="ECO:0007669"/>
    <property type="project" value="UniProtKB-UniRule"/>
</dbReference>
<feature type="region of interest" description="Disordered" evidence="16">
    <location>
        <begin position="408"/>
        <end position="431"/>
    </location>
</feature>
<evidence type="ECO:0000256" key="7">
    <source>
        <dbReference type="ARBA" id="ARBA00022763"/>
    </source>
</evidence>
<keyword evidence="5 15" id="KW-0597">Phosphoprotein</keyword>
<feature type="region of interest" description="Disordered" evidence="16">
    <location>
        <begin position="625"/>
        <end position="718"/>
    </location>
</feature>
<evidence type="ECO:0000313" key="18">
    <source>
        <dbReference type="EMBL" id="RNJ60022.1"/>
    </source>
</evidence>
<dbReference type="SUPFAM" id="SSF55811">
    <property type="entry name" value="Nudix"/>
    <property type="match status" value="1"/>
</dbReference>
<dbReference type="InterPro" id="IPR039121">
    <property type="entry name" value="NUDT19"/>
</dbReference>
<keyword evidence="10 15" id="KW-0233">DNA recombination</keyword>
<dbReference type="GO" id="GO:0046872">
    <property type="term" value="F:metal ion binding"/>
    <property type="evidence" value="ECO:0007669"/>
    <property type="project" value="UniProtKB-KW"/>
</dbReference>
<feature type="compositionally biased region" description="Basic residues" evidence="16">
    <location>
        <begin position="95"/>
        <end position="104"/>
    </location>
</feature>
<dbReference type="PANTHER" id="PTHR12318:SF0">
    <property type="entry name" value="ACYL-COENZYME A DIPHOSPHATASE NUDT19"/>
    <property type="match status" value="1"/>
</dbReference>
<feature type="region of interest" description="Disordered" evidence="16">
    <location>
        <begin position="47"/>
        <end position="221"/>
    </location>
</feature>
<name>A0A3M9YJ95_9PEZI</name>
<dbReference type="CDD" id="cd18870">
    <property type="entry name" value="NUDIX_AcylCoAdiphos_Nudt19"/>
    <property type="match status" value="1"/>
</dbReference>
<keyword evidence="13 15" id="KW-0539">Nucleus</keyword>
<dbReference type="HAMAP" id="MF_03110">
    <property type="entry name" value="Endonuc_su_Slx4"/>
    <property type="match status" value="1"/>
</dbReference>
<evidence type="ECO:0000256" key="5">
    <source>
        <dbReference type="ARBA" id="ARBA00022553"/>
    </source>
</evidence>
<feature type="region of interest" description="Disordered" evidence="16">
    <location>
        <begin position="755"/>
        <end position="774"/>
    </location>
</feature>
<dbReference type="Pfam" id="PF02178">
    <property type="entry name" value="AT_hook"/>
    <property type="match status" value="2"/>
</dbReference>
<keyword evidence="11 15" id="KW-0234">DNA repair</keyword>
<dbReference type="InterPro" id="IPR018574">
    <property type="entry name" value="Structure-sp_endonuc_su_Slx4"/>
</dbReference>
<keyword evidence="19" id="KW-1185">Reference proteome</keyword>
<dbReference type="GO" id="GO:0033557">
    <property type="term" value="C:Slx1-Slx4 complex"/>
    <property type="evidence" value="ECO:0007669"/>
    <property type="project" value="UniProtKB-UniRule"/>
</dbReference>
<keyword evidence="18" id="KW-0540">Nuclease</keyword>
<evidence type="ECO:0000256" key="15">
    <source>
        <dbReference type="HAMAP-Rule" id="MF_03110"/>
    </source>
</evidence>
<dbReference type="STRING" id="1051616.A0A3M9YJ95"/>
<dbReference type="InterPro" id="IPR000086">
    <property type="entry name" value="NUDIX_hydrolase_dom"/>
</dbReference>
<evidence type="ECO:0000256" key="2">
    <source>
        <dbReference type="ARBA" id="ARBA00001946"/>
    </source>
</evidence>
<sequence>MASSTRSRGHVASSSPLPSVDEIFSRITKPPMQNDYVLKSATEFPERHSVGATSFIRPERVSVDLLTPNKPNPEAIEPDSDDSVCVIKIPVPGTRKARRKKGSGKLRELKPKSKKPTTEERSKEKKPWMKYRASESPNGKSKSHVTQESGKSTEKVRSHHFPTPVQSKQTDDDAEPRLLSQKEPLRDEPLDLAPASRRRANWTPPPPQQLGPEGSRSSDVEELLSSALKNCNAAPARVSFESLLENYVCKEDASDGKRSETPEGIPDALKKRKLAQSIPTSDSATVSRDTSPVKKVSKRKKPRTITELATAAYAAPEEPEAAPAASLLAYLEQQTSGATVAAKGKPKKKTAKSKRLQKVPEPASILLSPGTAIKQVANQDFVFGTSSQLAREHSPNFLRDIQTAVRASNSTLDEPDPFTTPLNSDSIEPPPRKKLWEVGARDDDGRLVDLEIIDLVGTPAVSVPENGDSFGYLHVENAIQTKIQDLAEVDEEVVLPKLSPASAVSADASREIIPCLISSDIGNLGMAKISNVQQQTCTPPNSMHPSKTPEVLDIPAPEPVGTPIALVVEPAPAGPKRPRYELYTDIQLTKEVRKFGFKPIKRRTAMIALLGQCWESQNRPRVALSPLPSNQPLSTASGLTSSAVAPRATAPETSKRPRGRPRKDSTTEIIPDEPPPSAQPPVPSPKRPRGRPRKDAGSPAAASTTKSKPKASLQGTKKAAKAEDAVAAAATSTSQLKVSQPRAVAAEVIEIPDSASDGSLLTSSPEMRSSSPPAVDVCLSLDEDAEMSLAPSVTSTQSNLMDHITKAVKAAPPTQDPNEPSWHEKMLMYDPVILEDLAAWLNSGQLSEAGHDGEVSAFEVKQWCESKTSSSSKEKKPAVAPRPSSSILLLSPTNRVLLLHRVKTSSSFASAHVFPGGNLDAFHDGDIPAEHAKERHVDGPAYRIGAIRECFEETGILLARRKGAKSDAALVSLPNGDREAARKQIHGNHVRFSDWAESVGGTPDVEGLIPFTRWVTPTNVPKRFTTQMYLYLLPDTAAFDRVEAAQQEEIIVPTPDGGIEHTAARFDDAATWLAKSDAGEIILFPPQYYLLHHVARFCTQQGSGTSFSVFESQRQKLLQFLRKTPTASSEKGIAHPTSSIPWSEKVMSPQNLLIRSSDKRIVLGLDKPGPELKDSGRGGDWERVVLVKFSKEGPRKVEIRDREEILAEEREEKSEEGSGARHKL</sequence>
<keyword evidence="8" id="KW-0378">Hydrolase</keyword>
<feature type="domain" description="Nudix hydrolase" evidence="17">
    <location>
        <begin position="880"/>
        <end position="1089"/>
    </location>
</feature>
<feature type="compositionally biased region" description="Low complexity" evidence="16">
    <location>
        <begin position="698"/>
        <end position="712"/>
    </location>
</feature>
<dbReference type="SMART" id="SM00384">
    <property type="entry name" value="AT_hook"/>
    <property type="match status" value="2"/>
</dbReference>
<feature type="region of interest" description="Disordered" evidence="16">
    <location>
        <begin position="337"/>
        <end position="358"/>
    </location>
</feature>
<evidence type="ECO:0000256" key="9">
    <source>
        <dbReference type="ARBA" id="ARBA00022842"/>
    </source>
</evidence>
<evidence type="ECO:0000256" key="6">
    <source>
        <dbReference type="ARBA" id="ARBA00022723"/>
    </source>
</evidence>
<dbReference type="InterPro" id="IPR027784">
    <property type="entry name" value="Slx4_ascomycetes"/>
</dbReference>
<dbReference type="GeneID" id="39603906"/>
<comment type="similarity">
    <text evidence="4 15">Belongs to the SLX4 family.</text>
</comment>
<feature type="compositionally biased region" description="Polar residues" evidence="16">
    <location>
        <begin position="756"/>
        <end position="772"/>
    </location>
</feature>
<feature type="compositionally biased region" description="Basic residues" evidence="16">
    <location>
        <begin position="344"/>
        <end position="357"/>
    </location>
</feature>
<comment type="cofactor">
    <cofactor evidence="1">
        <name>Mn(2+)</name>
        <dbReference type="ChEBI" id="CHEBI:29035"/>
    </cofactor>
</comment>
<feature type="region of interest" description="Disordered" evidence="16">
    <location>
        <begin position="1"/>
        <end position="23"/>
    </location>
</feature>
<evidence type="ECO:0000256" key="13">
    <source>
        <dbReference type="ARBA" id="ARBA00023242"/>
    </source>
</evidence>
<dbReference type="GO" id="GO:0005739">
    <property type="term" value="C:mitochondrion"/>
    <property type="evidence" value="ECO:0007669"/>
    <property type="project" value="TreeGrafter"/>
</dbReference>
<keyword evidence="7 15" id="KW-0227">DNA damage</keyword>
<comment type="cofactor">
    <cofactor evidence="2">
        <name>Mg(2+)</name>
        <dbReference type="ChEBI" id="CHEBI:18420"/>
    </cofactor>
</comment>
<dbReference type="InterPro" id="IPR000637">
    <property type="entry name" value="HMGI/Y_DNA-bd_CS"/>
</dbReference>
<organism evidence="18 19">
    <name type="scientific">Verticillium nonalfalfae</name>
    <dbReference type="NCBI Taxonomy" id="1051616"/>
    <lineage>
        <taxon>Eukaryota</taxon>
        <taxon>Fungi</taxon>
        <taxon>Dikarya</taxon>
        <taxon>Ascomycota</taxon>
        <taxon>Pezizomycotina</taxon>
        <taxon>Sordariomycetes</taxon>
        <taxon>Hypocreomycetidae</taxon>
        <taxon>Glomerellales</taxon>
        <taxon>Plectosphaerellaceae</taxon>
        <taxon>Verticillium</taxon>
    </lineage>
</organism>
<feature type="compositionally biased region" description="Basic and acidic residues" evidence="16">
    <location>
        <begin position="105"/>
        <end position="127"/>
    </location>
</feature>
<keyword evidence="12" id="KW-0464">Manganese</keyword>
<dbReference type="CDD" id="cd22999">
    <property type="entry name" value="SAP_SLX4"/>
    <property type="match status" value="1"/>
</dbReference>
<dbReference type="PANTHER" id="PTHR12318">
    <property type="entry name" value="TESTOSTERONE-REGULATED PROTEIN RP2"/>
    <property type="match status" value="1"/>
</dbReference>
<dbReference type="RefSeq" id="XP_028498180.1">
    <property type="nucleotide sequence ID" value="XM_028634478.1"/>
</dbReference>
<evidence type="ECO:0000256" key="3">
    <source>
        <dbReference type="ARBA" id="ARBA00004123"/>
    </source>
</evidence>
<feature type="compositionally biased region" description="Polar residues" evidence="16">
    <location>
        <begin position="627"/>
        <end position="643"/>
    </location>
</feature>
<feature type="region of interest" description="Disordered" evidence="16">
    <location>
        <begin position="251"/>
        <end position="303"/>
    </location>
</feature>
<dbReference type="EMBL" id="RBVV01000010">
    <property type="protein sequence ID" value="RNJ60022.1"/>
    <property type="molecule type" value="Genomic_DNA"/>
</dbReference>
<dbReference type="Gene3D" id="3.90.79.10">
    <property type="entry name" value="Nucleoside Triphosphate Pyrophosphohydrolase"/>
    <property type="match status" value="1"/>
</dbReference>
<feature type="compositionally biased region" description="Polar residues" evidence="16">
    <location>
        <begin position="277"/>
        <end position="289"/>
    </location>
</feature>
<dbReference type="PRINTS" id="PR00929">
    <property type="entry name" value="ATHOOK"/>
</dbReference>
<evidence type="ECO:0000259" key="17">
    <source>
        <dbReference type="PROSITE" id="PS51462"/>
    </source>
</evidence>
<comment type="subcellular location">
    <subcellularLocation>
        <location evidence="3 15">Nucleus</location>
    </subcellularLocation>
</comment>
<dbReference type="Proteomes" id="UP000267145">
    <property type="component" value="Unassembled WGS sequence"/>
</dbReference>
<accession>A0A3M9YJ95</accession>
<dbReference type="GO" id="GO:0006260">
    <property type="term" value="P:DNA replication"/>
    <property type="evidence" value="ECO:0007669"/>
    <property type="project" value="InterPro"/>
</dbReference>
<evidence type="ECO:0000256" key="8">
    <source>
        <dbReference type="ARBA" id="ARBA00022801"/>
    </source>
</evidence>
<feature type="compositionally biased region" description="Pro residues" evidence="16">
    <location>
        <begin position="672"/>
        <end position="685"/>
    </location>
</feature>
<comment type="subunit">
    <text evidence="15">Forms a heterodimer with SLX1.</text>
</comment>
<dbReference type="Pfam" id="PF09494">
    <property type="entry name" value="Slx4"/>
    <property type="match status" value="1"/>
</dbReference>
<comment type="caution">
    <text evidence="18">The sequence shown here is derived from an EMBL/GenBank/DDBJ whole genome shotgun (WGS) entry which is preliminary data.</text>
</comment>
<dbReference type="GO" id="GO:0017108">
    <property type="term" value="F:5'-flap endonuclease activity"/>
    <property type="evidence" value="ECO:0007669"/>
    <property type="project" value="InterPro"/>
</dbReference>
<dbReference type="InterPro" id="IPR015797">
    <property type="entry name" value="NUDIX_hydrolase-like_dom_sf"/>
</dbReference>
<dbReference type="GO" id="GO:0003677">
    <property type="term" value="F:DNA binding"/>
    <property type="evidence" value="ECO:0007669"/>
    <property type="project" value="InterPro"/>
</dbReference>
<dbReference type="GO" id="GO:0006355">
    <property type="term" value="P:regulation of DNA-templated transcription"/>
    <property type="evidence" value="ECO:0007669"/>
    <property type="project" value="InterPro"/>
</dbReference>
<evidence type="ECO:0000256" key="14">
    <source>
        <dbReference type="ARBA" id="ARBA00029496"/>
    </source>
</evidence>
<dbReference type="PROSITE" id="PS00354">
    <property type="entry name" value="HMGI_Y"/>
    <property type="match status" value="1"/>
</dbReference>
<evidence type="ECO:0000256" key="16">
    <source>
        <dbReference type="SAM" id="MobiDB-lite"/>
    </source>
</evidence>
<feature type="compositionally biased region" description="Basic and acidic residues" evidence="16">
    <location>
        <begin position="251"/>
        <end position="261"/>
    </location>
</feature>
<dbReference type="GO" id="GO:0006310">
    <property type="term" value="P:DNA recombination"/>
    <property type="evidence" value="ECO:0007669"/>
    <property type="project" value="UniProtKB-UniRule"/>
</dbReference>
<reference evidence="18 19" key="1">
    <citation type="submission" date="2018-10" db="EMBL/GenBank/DDBJ databases">
        <title>Genome sequence of Verticillium nonalfalfae VnAa140.</title>
        <authorList>
            <person name="Stajich J.E."/>
            <person name="Kasson M.T."/>
        </authorList>
    </citation>
    <scope>NUCLEOTIDE SEQUENCE [LARGE SCALE GENOMIC DNA]</scope>
    <source>
        <strain evidence="18 19">VnAa140</strain>
    </source>
</reference>
<evidence type="ECO:0000256" key="12">
    <source>
        <dbReference type="ARBA" id="ARBA00023211"/>
    </source>
</evidence>
<dbReference type="PROSITE" id="PS51462">
    <property type="entry name" value="NUDIX"/>
    <property type="match status" value="1"/>
</dbReference>
<comment type="PTM">
    <text evidence="15">Phosphorylated in response to DNA damage.</text>
</comment>
<gene>
    <name evidence="15 18" type="primary">SLX4</name>
    <name evidence="18" type="ORF">D7B24_000217</name>
</gene>
<keyword evidence="9" id="KW-0460">Magnesium</keyword>
<comment type="function">
    <text evidence="15">Regulatory subunit of the SLX1-SLX4 structure-specific endonuclease that resolves DNA secondary structures generated during DNA repair and recombination. Has endonuclease activity towards branched DNA substrates, introducing single-strand cuts in duplex DNA close to junctions with ss-DNA.</text>
</comment>
<evidence type="ECO:0000256" key="4">
    <source>
        <dbReference type="ARBA" id="ARBA00006661"/>
    </source>
</evidence>